<dbReference type="PANTHER" id="PTHR43299:SF1">
    <property type="entry name" value="UPF0718 PROTEIN YRAQ"/>
    <property type="match status" value="1"/>
</dbReference>
<feature type="transmembrane region" description="Helical" evidence="7">
    <location>
        <begin position="46"/>
        <end position="69"/>
    </location>
</feature>
<evidence type="ECO:0000256" key="6">
    <source>
        <dbReference type="ARBA" id="ARBA00023136"/>
    </source>
</evidence>
<feature type="transmembrane region" description="Helical" evidence="7">
    <location>
        <begin position="410"/>
        <end position="429"/>
    </location>
</feature>
<feature type="transmembrane region" description="Helical" evidence="7">
    <location>
        <begin position="6"/>
        <end position="25"/>
    </location>
</feature>
<dbReference type="Pfam" id="PF03773">
    <property type="entry name" value="ArsP_1"/>
    <property type="match status" value="1"/>
</dbReference>
<evidence type="ECO:0008006" key="10">
    <source>
        <dbReference type="Google" id="ProtNLM"/>
    </source>
</evidence>
<evidence type="ECO:0000256" key="4">
    <source>
        <dbReference type="ARBA" id="ARBA00022692"/>
    </source>
</evidence>
<feature type="transmembrane region" description="Helical" evidence="7">
    <location>
        <begin position="188"/>
        <end position="205"/>
    </location>
</feature>
<keyword evidence="3" id="KW-1003">Cell membrane</keyword>
<feature type="transmembrane region" description="Helical" evidence="7">
    <location>
        <begin position="145"/>
        <end position="167"/>
    </location>
</feature>
<evidence type="ECO:0000256" key="3">
    <source>
        <dbReference type="ARBA" id="ARBA00022475"/>
    </source>
</evidence>
<feature type="transmembrane region" description="Helical" evidence="7">
    <location>
        <begin position="81"/>
        <end position="107"/>
    </location>
</feature>
<evidence type="ECO:0000256" key="1">
    <source>
        <dbReference type="ARBA" id="ARBA00004651"/>
    </source>
</evidence>
<protein>
    <recommendedName>
        <fullName evidence="10">Permease</fullName>
    </recommendedName>
</protein>
<dbReference type="AlphaFoldDB" id="A0A971M6M0"/>
<dbReference type="EMBL" id="JAAYEE010000291">
    <property type="protein sequence ID" value="NLW36749.1"/>
    <property type="molecule type" value="Genomic_DNA"/>
</dbReference>
<proteinExistence type="inferred from homology"/>
<feature type="transmembrane region" description="Helical" evidence="7">
    <location>
        <begin position="379"/>
        <end position="398"/>
    </location>
</feature>
<feature type="transmembrane region" description="Helical" evidence="7">
    <location>
        <begin position="333"/>
        <end position="359"/>
    </location>
</feature>
<keyword evidence="4 7" id="KW-0812">Transmembrane</keyword>
<comment type="subcellular location">
    <subcellularLocation>
        <location evidence="1">Cell membrane</location>
        <topology evidence="1">Multi-pass membrane protein</topology>
    </subcellularLocation>
</comment>
<dbReference type="PANTHER" id="PTHR43299">
    <property type="entry name" value="UPF0718 PROTEIN YRAQ"/>
    <property type="match status" value="1"/>
</dbReference>
<name>A0A971M6M0_9BACT</name>
<feature type="transmembrane region" description="Helical" evidence="7">
    <location>
        <begin position="225"/>
        <end position="243"/>
    </location>
</feature>
<dbReference type="InterPro" id="IPR005524">
    <property type="entry name" value="DUF318"/>
</dbReference>
<dbReference type="GO" id="GO:0005886">
    <property type="term" value="C:plasma membrane"/>
    <property type="evidence" value="ECO:0007669"/>
    <property type="project" value="UniProtKB-SubCell"/>
</dbReference>
<evidence type="ECO:0000256" key="2">
    <source>
        <dbReference type="ARBA" id="ARBA00006386"/>
    </source>
</evidence>
<keyword evidence="6 7" id="KW-0472">Membrane</keyword>
<organism evidence="8 9">
    <name type="scientific">Syntrophorhabdus aromaticivorans</name>
    <dbReference type="NCBI Taxonomy" id="328301"/>
    <lineage>
        <taxon>Bacteria</taxon>
        <taxon>Pseudomonadati</taxon>
        <taxon>Thermodesulfobacteriota</taxon>
        <taxon>Syntrophorhabdia</taxon>
        <taxon>Syntrophorhabdales</taxon>
        <taxon>Syntrophorhabdaceae</taxon>
        <taxon>Syntrophorhabdus</taxon>
    </lineage>
</organism>
<sequence>MKDRYKFLILLGIFLGAYFIPFENTNVQKAVLESFYMIQDYAQKHVLLCLVPAFFIAGAISVFVSQAAVVKYLGPAASKCLSYSVASVSGTVLAVCSCTVLPLFAGIYRMGAGVGPATAFLYSGPAINVLAIVLSAKVLGWKIGLARAIGAVAFAYIIGLLMAVTFRHEERANQTICMPPEDDPKRKLWQDTVYMASMIGILVFANWGKPMEAEGIWHGIYTAKWYITGLFGLIFGYTIVKWFGAKPIPTIATGVVVLLLALLFPQWPLLPFGAGIAGVAWVTKTSSDETKNWLDSTWMYALMIAPLLLGGVLVAGFLLGMPGTDNGIIPSRWIAAAVGGNGFFANLFASAAGAFMYFATLTEVPIVQGLLGSGMGQGPALSLLLAGPALSLPSMIVIRSILGTKKAIAFIGYVILLSTFAGMLFGWIAG</sequence>
<dbReference type="Proteomes" id="UP000777265">
    <property type="component" value="Unassembled WGS sequence"/>
</dbReference>
<evidence type="ECO:0000256" key="5">
    <source>
        <dbReference type="ARBA" id="ARBA00022989"/>
    </source>
</evidence>
<evidence type="ECO:0000256" key="7">
    <source>
        <dbReference type="SAM" id="Phobius"/>
    </source>
</evidence>
<feature type="transmembrane region" description="Helical" evidence="7">
    <location>
        <begin position="119"/>
        <end position="139"/>
    </location>
</feature>
<keyword evidence="5 7" id="KW-1133">Transmembrane helix</keyword>
<feature type="transmembrane region" description="Helical" evidence="7">
    <location>
        <begin position="255"/>
        <end position="278"/>
    </location>
</feature>
<reference evidence="8" key="2">
    <citation type="submission" date="2020-01" db="EMBL/GenBank/DDBJ databases">
        <authorList>
            <person name="Campanaro S."/>
        </authorList>
    </citation>
    <scope>NUCLEOTIDE SEQUENCE</scope>
    <source>
        <strain evidence="8">AS06rmzACSIP_7</strain>
    </source>
</reference>
<evidence type="ECO:0000313" key="8">
    <source>
        <dbReference type="EMBL" id="NLW36749.1"/>
    </source>
</evidence>
<comment type="similarity">
    <text evidence="2">Belongs to the UPF0718 family.</text>
</comment>
<gene>
    <name evidence="8" type="ORF">GXY80_14930</name>
</gene>
<feature type="transmembrane region" description="Helical" evidence="7">
    <location>
        <begin position="298"/>
        <end position="321"/>
    </location>
</feature>
<comment type="caution">
    <text evidence="8">The sequence shown here is derived from an EMBL/GenBank/DDBJ whole genome shotgun (WGS) entry which is preliminary data.</text>
</comment>
<accession>A0A971M6M0</accession>
<evidence type="ECO:0000313" key="9">
    <source>
        <dbReference type="Proteomes" id="UP000777265"/>
    </source>
</evidence>
<reference evidence="8" key="1">
    <citation type="journal article" date="2020" name="Biotechnol. Biofuels">
        <title>New insights from the biogas microbiome by comprehensive genome-resolved metagenomics of nearly 1600 species originating from multiple anaerobic digesters.</title>
        <authorList>
            <person name="Campanaro S."/>
            <person name="Treu L."/>
            <person name="Rodriguez-R L.M."/>
            <person name="Kovalovszki A."/>
            <person name="Ziels R.M."/>
            <person name="Maus I."/>
            <person name="Zhu X."/>
            <person name="Kougias P.G."/>
            <person name="Basile A."/>
            <person name="Luo G."/>
            <person name="Schluter A."/>
            <person name="Konstantinidis K.T."/>
            <person name="Angelidaki I."/>
        </authorList>
    </citation>
    <scope>NUCLEOTIDE SEQUENCE</scope>
    <source>
        <strain evidence="8">AS06rmzACSIP_7</strain>
    </source>
</reference>